<keyword evidence="1" id="KW-1133">Transmembrane helix</keyword>
<dbReference type="AlphaFoldDB" id="A0A812E010"/>
<evidence type="ECO:0000256" key="1">
    <source>
        <dbReference type="SAM" id="Phobius"/>
    </source>
</evidence>
<evidence type="ECO:0000313" key="2">
    <source>
        <dbReference type="EMBL" id="CAE1312107.1"/>
    </source>
</evidence>
<name>A0A812E010_ACAPH</name>
<dbReference type="Proteomes" id="UP000597762">
    <property type="component" value="Unassembled WGS sequence"/>
</dbReference>
<dbReference type="EMBL" id="CAHIKZ030004545">
    <property type="protein sequence ID" value="CAE1312107.1"/>
    <property type="molecule type" value="Genomic_DNA"/>
</dbReference>
<sequence length="235" mass="28658">MSSIFLPPPFIYVSNSLEKCSSDIHIYLTNPFSFLAFIKPFHINHFLFLSQFTAKVLLQLTFFYPCLRRFFTSFCFCFIDFFPSFFLFFLVFSFFPSFSFFFFFLFFLLFLFSSFFFLSFFFSSLSFYPSFFFIFFLYFLFFLSFFFLLSFFFILVFFLFFFASLHLNPTFDPNYLFRLFFSFYPPFYTVGSFRFSISSVLYPCSFHYHVFKCNFLSYIFDSLLPFINSATPFLY</sequence>
<accession>A0A812E010</accession>
<feature type="transmembrane region" description="Helical" evidence="1">
    <location>
        <begin position="183"/>
        <end position="203"/>
    </location>
</feature>
<gene>
    <name evidence="2" type="ORF">SPHA_63404</name>
</gene>
<feature type="transmembrane region" description="Helical" evidence="1">
    <location>
        <begin position="70"/>
        <end position="95"/>
    </location>
</feature>
<evidence type="ECO:0000313" key="3">
    <source>
        <dbReference type="Proteomes" id="UP000597762"/>
    </source>
</evidence>
<proteinExistence type="predicted"/>
<reference evidence="2" key="1">
    <citation type="submission" date="2021-01" db="EMBL/GenBank/DDBJ databases">
        <authorList>
            <person name="Li R."/>
            <person name="Bekaert M."/>
        </authorList>
    </citation>
    <scope>NUCLEOTIDE SEQUENCE</scope>
    <source>
        <strain evidence="2">Farmed</strain>
    </source>
</reference>
<keyword evidence="1" id="KW-0472">Membrane</keyword>
<comment type="caution">
    <text evidence="2">The sequence shown here is derived from an EMBL/GenBank/DDBJ whole genome shotgun (WGS) entry which is preliminary data.</text>
</comment>
<keyword evidence="3" id="KW-1185">Reference proteome</keyword>
<protein>
    <submittedName>
        <fullName evidence="2">Uncharacterized protein</fullName>
    </submittedName>
</protein>
<feature type="transmembrane region" description="Helical" evidence="1">
    <location>
        <begin position="134"/>
        <end position="163"/>
    </location>
</feature>
<feature type="transmembrane region" description="Helical" evidence="1">
    <location>
        <begin position="101"/>
        <end position="122"/>
    </location>
</feature>
<organism evidence="2 3">
    <name type="scientific">Acanthosepion pharaonis</name>
    <name type="common">Pharaoh cuttlefish</name>
    <name type="synonym">Sepia pharaonis</name>
    <dbReference type="NCBI Taxonomy" id="158019"/>
    <lineage>
        <taxon>Eukaryota</taxon>
        <taxon>Metazoa</taxon>
        <taxon>Spiralia</taxon>
        <taxon>Lophotrochozoa</taxon>
        <taxon>Mollusca</taxon>
        <taxon>Cephalopoda</taxon>
        <taxon>Coleoidea</taxon>
        <taxon>Decapodiformes</taxon>
        <taxon>Sepiida</taxon>
        <taxon>Sepiina</taxon>
        <taxon>Sepiidae</taxon>
        <taxon>Acanthosepion</taxon>
    </lineage>
</organism>
<keyword evidence="1" id="KW-0812">Transmembrane</keyword>